<evidence type="ECO:0000313" key="1">
    <source>
        <dbReference type="EMBL" id="KNZ52552.1"/>
    </source>
</evidence>
<comment type="caution">
    <text evidence="1">The sequence shown here is derived from an EMBL/GenBank/DDBJ whole genome shotgun (WGS) entry which is preliminary data.</text>
</comment>
<dbReference type="AlphaFoldDB" id="A0A0L6UWD0"/>
<dbReference type="VEuPathDB" id="FungiDB:VP01_3526g2"/>
<sequence>MESVTHNNIFMEENKVSAKGLWKAYKGMICFGKIFKLSLGFQNILILVINKLVDVGIDLPQDILWQTMHSDKNLMVQFFFNHLMQSTYKNQSKSLIERGGRGNLGASGGKRCMMGYHNPKQDRNHSVDLCWHLHPEKAPEWGKEAQAKWQADKNKSNFNYYLLLVMLWMEINDTKFNIVPGRRCDFYWQRRSHWTDSITFQISSLILPALDFKISKERVIRFKRKGKKNLF</sequence>
<dbReference type="Proteomes" id="UP000037035">
    <property type="component" value="Unassembled WGS sequence"/>
</dbReference>
<accession>A0A0L6UWD0</accession>
<evidence type="ECO:0000313" key="2">
    <source>
        <dbReference type="Proteomes" id="UP000037035"/>
    </source>
</evidence>
<reference evidence="1 2" key="1">
    <citation type="submission" date="2015-08" db="EMBL/GenBank/DDBJ databases">
        <title>Next Generation Sequencing and Analysis of the Genome of Puccinia sorghi L Schw, the Causal Agent of Maize Common Rust.</title>
        <authorList>
            <person name="Rochi L."/>
            <person name="Burguener G."/>
            <person name="Darino M."/>
            <person name="Turjanski A."/>
            <person name="Kreff E."/>
            <person name="Dieguez M.J."/>
            <person name="Sacco F."/>
        </authorList>
    </citation>
    <scope>NUCLEOTIDE SEQUENCE [LARGE SCALE GENOMIC DNA]</scope>
    <source>
        <strain evidence="1 2">RO10H11247</strain>
    </source>
</reference>
<dbReference type="OrthoDB" id="2512596at2759"/>
<dbReference type="EMBL" id="LAVV01008531">
    <property type="protein sequence ID" value="KNZ52552.1"/>
    <property type="molecule type" value="Genomic_DNA"/>
</dbReference>
<keyword evidence="2" id="KW-1185">Reference proteome</keyword>
<proteinExistence type="predicted"/>
<name>A0A0L6UWD0_9BASI</name>
<protein>
    <submittedName>
        <fullName evidence="1">Uncharacterized protein</fullName>
    </submittedName>
</protein>
<gene>
    <name evidence="1" type="ORF">VP01_3526g2</name>
</gene>
<organism evidence="1 2">
    <name type="scientific">Puccinia sorghi</name>
    <dbReference type="NCBI Taxonomy" id="27349"/>
    <lineage>
        <taxon>Eukaryota</taxon>
        <taxon>Fungi</taxon>
        <taxon>Dikarya</taxon>
        <taxon>Basidiomycota</taxon>
        <taxon>Pucciniomycotina</taxon>
        <taxon>Pucciniomycetes</taxon>
        <taxon>Pucciniales</taxon>
        <taxon>Pucciniaceae</taxon>
        <taxon>Puccinia</taxon>
    </lineage>
</organism>